<dbReference type="KEGG" id="fya:KMW28_27635"/>
<keyword evidence="2" id="KW-1185">Reference proteome</keyword>
<sequence>MKSILKNSYIFLASLFLLLVGCGEVMNNPEVITPNHSVIKISQSGNGNIINMNQHIDFADVSQGVESRQWIFPGDDTVTVEGNPEDVQVRGVFHMVGTYDVKLHQVFKGNAYVGTEETPRETNEIDTVITVTVMPKVELKSVKANILNTDGTLGDEIPLENVETPKDIPFGSVLRFTYQAEGNPTQIQGEFFGAELLAQNAEMGTFDVKYVTLDKVYSIAPVFLRPQPMSSDTLAVVDFVKCVRSDEPLTLEEVASNASQKPTIKFSRGLNANSLNKEDFSVVIQTAKGATINPEIVDAFLDPDDASKVILDLGTEVIYNDDMVTVSFTEGRLESADAARATSFTDEELEVYSLNLLKEGGFDYDMEDASVNWNAGQPDWLGGDFTNTLEKTSEHVTSGSKSLKISVNPYNGVGAWGNGTVVSPFSNGELHRFPYSPHPDAGNKVKISFDLYLEENSGNIDPSVPNQFATNIRMYINWGAGGAEKAHSIGGLPEGQWYHMEDVLDITNVLESFSMAIKIAQTGDKNCTVHIDNINVSHYQRRP</sequence>
<gene>
    <name evidence="1" type="ORF">KMW28_27635</name>
</gene>
<dbReference type="EMBL" id="CP076133">
    <property type="protein sequence ID" value="QWG04674.1"/>
    <property type="molecule type" value="Genomic_DNA"/>
</dbReference>
<proteinExistence type="predicted"/>
<dbReference type="AlphaFoldDB" id="A0AAX1NAS3"/>
<accession>A0AAX1NAS3</accession>
<reference evidence="1 2" key="1">
    <citation type="submission" date="2021-05" db="EMBL/GenBank/DDBJ databases">
        <title>Comparative genomic studies on the polysaccharide-degrading batcterial strains of the Flammeovirga genus.</title>
        <authorList>
            <person name="Zewei F."/>
            <person name="Zheng Z."/>
            <person name="Yu L."/>
            <person name="Ruyue G."/>
            <person name="Yanhong M."/>
            <person name="Yuanyuan C."/>
            <person name="Jingyan G."/>
            <person name="Wenjun H."/>
        </authorList>
    </citation>
    <scope>NUCLEOTIDE SEQUENCE [LARGE SCALE GENOMIC DNA]</scope>
    <source>
        <strain evidence="1 2">NBRC:100898</strain>
    </source>
</reference>
<protein>
    <submittedName>
        <fullName evidence="1">Uncharacterized protein</fullName>
    </submittedName>
</protein>
<evidence type="ECO:0000313" key="2">
    <source>
        <dbReference type="Proteomes" id="UP000678679"/>
    </source>
</evidence>
<organism evidence="1 2">
    <name type="scientific">Flammeovirga yaeyamensis</name>
    <dbReference type="NCBI Taxonomy" id="367791"/>
    <lineage>
        <taxon>Bacteria</taxon>
        <taxon>Pseudomonadati</taxon>
        <taxon>Bacteroidota</taxon>
        <taxon>Cytophagia</taxon>
        <taxon>Cytophagales</taxon>
        <taxon>Flammeovirgaceae</taxon>
        <taxon>Flammeovirga</taxon>
    </lineage>
</organism>
<evidence type="ECO:0000313" key="1">
    <source>
        <dbReference type="EMBL" id="QWG04674.1"/>
    </source>
</evidence>
<dbReference type="PROSITE" id="PS51257">
    <property type="entry name" value="PROKAR_LIPOPROTEIN"/>
    <property type="match status" value="1"/>
</dbReference>
<name>A0AAX1NAS3_9BACT</name>
<dbReference type="Proteomes" id="UP000678679">
    <property type="component" value="Chromosome 2"/>
</dbReference>
<dbReference type="Gene3D" id="2.60.120.260">
    <property type="entry name" value="Galactose-binding domain-like"/>
    <property type="match status" value="1"/>
</dbReference>
<dbReference type="RefSeq" id="WP_169665585.1">
    <property type="nucleotide sequence ID" value="NZ_CP076133.1"/>
</dbReference>